<dbReference type="Pfam" id="PF05282">
    <property type="entry name" value="AAR2"/>
    <property type="match status" value="1"/>
</dbReference>
<gene>
    <name evidence="5" type="ORF">BMF94_4554</name>
</gene>
<protein>
    <recommendedName>
        <fullName evidence="7">A1 cistron-splicing factor AAR2</fullName>
    </recommendedName>
</protein>
<dbReference type="InterPro" id="IPR038516">
    <property type="entry name" value="AAR2_N_sf"/>
</dbReference>
<dbReference type="Gene3D" id="1.25.40.550">
    <property type="entry name" value="Aar2, C-terminal domain-like"/>
    <property type="match status" value="1"/>
</dbReference>
<dbReference type="CDD" id="cd13778">
    <property type="entry name" value="Aar2_C"/>
    <property type="match status" value="1"/>
</dbReference>
<dbReference type="STRING" id="741276.A0A2S5B6J6"/>
<accession>A0A2S5B6J6</accession>
<evidence type="ECO:0000259" key="4">
    <source>
        <dbReference type="Pfam" id="PF20981"/>
    </source>
</evidence>
<feature type="region of interest" description="Disordered" evidence="2">
    <location>
        <begin position="436"/>
        <end position="469"/>
    </location>
</feature>
<dbReference type="InterPro" id="IPR033647">
    <property type="entry name" value="Aar2_N"/>
</dbReference>
<dbReference type="Gene3D" id="2.60.34.20">
    <property type="match status" value="1"/>
</dbReference>
<dbReference type="GO" id="GO:0000244">
    <property type="term" value="P:spliceosomal tri-snRNP complex assembly"/>
    <property type="evidence" value="ECO:0007669"/>
    <property type="project" value="TreeGrafter"/>
</dbReference>
<dbReference type="InterPro" id="IPR007946">
    <property type="entry name" value="AAR2"/>
</dbReference>
<organism evidence="5 6">
    <name type="scientific">Rhodotorula taiwanensis</name>
    <dbReference type="NCBI Taxonomy" id="741276"/>
    <lineage>
        <taxon>Eukaryota</taxon>
        <taxon>Fungi</taxon>
        <taxon>Dikarya</taxon>
        <taxon>Basidiomycota</taxon>
        <taxon>Pucciniomycotina</taxon>
        <taxon>Microbotryomycetes</taxon>
        <taxon>Sporidiobolales</taxon>
        <taxon>Sporidiobolaceae</taxon>
        <taxon>Rhodotorula</taxon>
    </lineage>
</organism>
<feature type="region of interest" description="Disordered" evidence="2">
    <location>
        <begin position="209"/>
        <end position="229"/>
    </location>
</feature>
<keyword evidence="6" id="KW-1185">Reference proteome</keyword>
<feature type="compositionally biased region" description="Acidic residues" evidence="2">
    <location>
        <begin position="444"/>
        <end position="469"/>
    </location>
</feature>
<evidence type="ECO:0000313" key="6">
    <source>
        <dbReference type="Proteomes" id="UP000237144"/>
    </source>
</evidence>
<dbReference type="CDD" id="cd13777">
    <property type="entry name" value="Aar2_N"/>
    <property type="match status" value="1"/>
</dbReference>
<dbReference type="Proteomes" id="UP000237144">
    <property type="component" value="Unassembled WGS sequence"/>
</dbReference>
<feature type="domain" description="AAR2 C-terminal" evidence="3">
    <location>
        <begin position="246"/>
        <end position="422"/>
    </location>
</feature>
<feature type="domain" description="AAR2 N-terminal" evidence="4">
    <location>
        <begin position="15"/>
        <end position="178"/>
    </location>
</feature>
<comment type="similarity">
    <text evidence="1">Belongs to the AAR2 family.</text>
</comment>
<sequence>MEPQRAAQAAYEQLGFFVLDGLPPSSEFGLDTLLWRTDRFKGVKFIPPGLHLFAISAAPTSTNEATPNRDSQSSVGTRHGVLRFYRGNECIADEWDNAREELKSEAVMEGGAAGLYKRPRRRRIVTASDGLPETTIASPDYLKSLDKSLAPYPQEEIAPHWPALVDFITEKTLARVVGLDESGSAHVDALSATADDAAVQAAALQVKKQTWGKPRGEETGGVEPADDADDRDAVAEVDEQSDLLQFVRFDEKRSWPRGAVGEELTRWSKDKSWQELLGELQLSFVLFSLLHNFAALGVYRSLFALICRASTLVLPQANRSPAAALPTPLLTNSALPLYASFLAAVRAQVDFLEPSFFSTQLPSLEQHLLDSLAVLVQSLSDALPHWTRIGEQDAGAEAVWNEVVRRWDALAQLSMTKFGWDLGVISGSHAPYAAQGGRVARDEGEVDLEDLEEGEDAPQIVGEDELGDF</sequence>
<proteinExistence type="inferred from homology"/>
<dbReference type="EMBL" id="PJQD01000049">
    <property type="protein sequence ID" value="POY72397.1"/>
    <property type="molecule type" value="Genomic_DNA"/>
</dbReference>
<dbReference type="OrthoDB" id="201752at2759"/>
<dbReference type="PANTHER" id="PTHR12689">
    <property type="entry name" value="A1 CISTRON SPLICING FACTOR AAR2-RELATED"/>
    <property type="match status" value="1"/>
</dbReference>
<dbReference type="AlphaFoldDB" id="A0A2S5B6J6"/>
<reference evidence="5 6" key="1">
    <citation type="journal article" date="2018" name="Front. Microbiol.">
        <title>Prospects for Fungal Bioremediation of Acidic Radioactive Waste Sites: Characterization and Genome Sequence of Rhodotorula taiwanensis MD1149.</title>
        <authorList>
            <person name="Tkavc R."/>
            <person name="Matrosova V.Y."/>
            <person name="Grichenko O.E."/>
            <person name="Gostincar C."/>
            <person name="Volpe R.P."/>
            <person name="Klimenkova P."/>
            <person name="Gaidamakova E.K."/>
            <person name="Zhou C.E."/>
            <person name="Stewart B.J."/>
            <person name="Lyman M.G."/>
            <person name="Malfatti S.A."/>
            <person name="Rubinfeld B."/>
            <person name="Courtot M."/>
            <person name="Singh J."/>
            <person name="Dalgard C.L."/>
            <person name="Hamilton T."/>
            <person name="Frey K.G."/>
            <person name="Gunde-Cimerman N."/>
            <person name="Dugan L."/>
            <person name="Daly M.J."/>
        </authorList>
    </citation>
    <scope>NUCLEOTIDE SEQUENCE [LARGE SCALE GENOMIC DNA]</scope>
    <source>
        <strain evidence="5 6">MD1149</strain>
    </source>
</reference>
<name>A0A2S5B6J6_9BASI</name>
<evidence type="ECO:0000313" key="5">
    <source>
        <dbReference type="EMBL" id="POY72397.1"/>
    </source>
</evidence>
<evidence type="ECO:0008006" key="7">
    <source>
        <dbReference type="Google" id="ProtNLM"/>
    </source>
</evidence>
<evidence type="ECO:0000256" key="1">
    <source>
        <dbReference type="ARBA" id="ARBA00006281"/>
    </source>
</evidence>
<dbReference type="PANTHER" id="PTHR12689:SF4">
    <property type="entry name" value="PROTEIN AAR2 HOMOLOG"/>
    <property type="match status" value="1"/>
</dbReference>
<dbReference type="Pfam" id="PF20981">
    <property type="entry name" value="AAR2_1st"/>
    <property type="match status" value="1"/>
</dbReference>
<comment type="caution">
    <text evidence="5">The sequence shown here is derived from an EMBL/GenBank/DDBJ whole genome shotgun (WGS) entry which is preliminary data.</text>
</comment>
<dbReference type="InterPro" id="IPR033648">
    <property type="entry name" value="AAR2_C"/>
</dbReference>
<dbReference type="InterPro" id="IPR038514">
    <property type="entry name" value="AAR2_C_sf"/>
</dbReference>
<evidence type="ECO:0000259" key="3">
    <source>
        <dbReference type="Pfam" id="PF05282"/>
    </source>
</evidence>
<evidence type="ECO:0000256" key="2">
    <source>
        <dbReference type="SAM" id="MobiDB-lite"/>
    </source>
</evidence>